<dbReference type="InterPro" id="IPR012338">
    <property type="entry name" value="Beta-lactam/transpept-like"/>
</dbReference>
<evidence type="ECO:0000259" key="3">
    <source>
        <dbReference type="Pfam" id="PF00144"/>
    </source>
</evidence>
<feature type="domain" description="Beta-lactamase-related" evidence="3">
    <location>
        <begin position="38"/>
        <end position="366"/>
    </location>
</feature>
<evidence type="ECO:0000256" key="1">
    <source>
        <dbReference type="ARBA" id="ARBA00004370"/>
    </source>
</evidence>
<gene>
    <name evidence="4" type="ORF">GCM10023091_32120</name>
</gene>
<keyword evidence="4" id="KW-0378">Hydrolase</keyword>
<sequence>MTMFREVLYTLSWILILSICAISVAAAQTKQQQLITLFDTLSNRQNFNGCVLISDQGEVLLQSAYGIGRAGTQRRLTNESRFEIGSITKAFTAIAIMQLKEKGLLQYDDSLTRFLPELPFPRVTIKHLLSNISGIEEFLSWTEGEIDMSASQSNASIIGTLSEKKTQPSFVPGQGFHYSNTNYLLLASIIEIVSNIPFEEYLSRNIFKPCGMQNTSVGARHKRSLSLEYAYDYSWDGSQNRLVQTDSLKRYPKFMSGIKGAYGIFTTSSDLFRWVQALSDYKLVSAATFNEAMTPSFIKDGTMVAEVSPGIPYAAGWSIIPDDSGSNNMFSSGIYGGYTSLVVRNSSRERTVILLSNSNETTDLMGVMNHVDEILESERLSFPDLVRPKRGISLPEKQLRGYSGKYRAIKGASDELCIVFANNHLYGKFNHFMEQNLFPESENVLFANEAESKLIFKSGSDGNVLGFTLTGSGIERYFEKVR</sequence>
<name>A0ABP8M510_9BACT</name>
<dbReference type="Proteomes" id="UP001501508">
    <property type="component" value="Unassembled WGS sequence"/>
</dbReference>
<dbReference type="Gene3D" id="3.40.710.10">
    <property type="entry name" value="DD-peptidase/beta-lactamase superfamily"/>
    <property type="match status" value="1"/>
</dbReference>
<dbReference type="InterPro" id="IPR050491">
    <property type="entry name" value="AmpC-like"/>
</dbReference>
<evidence type="ECO:0000313" key="5">
    <source>
        <dbReference type="Proteomes" id="UP001501508"/>
    </source>
</evidence>
<evidence type="ECO:0000313" key="4">
    <source>
        <dbReference type="EMBL" id="GAA4443482.1"/>
    </source>
</evidence>
<reference evidence="5" key="1">
    <citation type="journal article" date="2019" name="Int. J. Syst. Evol. Microbiol.">
        <title>The Global Catalogue of Microorganisms (GCM) 10K type strain sequencing project: providing services to taxonomists for standard genome sequencing and annotation.</title>
        <authorList>
            <consortium name="The Broad Institute Genomics Platform"/>
            <consortium name="The Broad Institute Genome Sequencing Center for Infectious Disease"/>
            <person name="Wu L."/>
            <person name="Ma J."/>
        </authorList>
    </citation>
    <scope>NUCLEOTIDE SEQUENCE [LARGE SCALE GENOMIC DNA]</scope>
    <source>
        <strain evidence="5">JCM 31920</strain>
    </source>
</reference>
<dbReference type="Pfam" id="PF00144">
    <property type="entry name" value="Beta-lactamase"/>
    <property type="match status" value="1"/>
</dbReference>
<dbReference type="SUPFAM" id="SSF56601">
    <property type="entry name" value="beta-lactamase/transpeptidase-like"/>
    <property type="match status" value="1"/>
</dbReference>
<dbReference type="InterPro" id="IPR001466">
    <property type="entry name" value="Beta-lactam-related"/>
</dbReference>
<dbReference type="GO" id="GO:0016787">
    <property type="term" value="F:hydrolase activity"/>
    <property type="evidence" value="ECO:0007669"/>
    <property type="project" value="UniProtKB-KW"/>
</dbReference>
<proteinExistence type="predicted"/>
<keyword evidence="2" id="KW-0472">Membrane</keyword>
<evidence type="ECO:0000256" key="2">
    <source>
        <dbReference type="ARBA" id="ARBA00023136"/>
    </source>
</evidence>
<keyword evidence="5" id="KW-1185">Reference proteome</keyword>
<organism evidence="4 5">
    <name type="scientific">Ravibacter arvi</name>
    <dbReference type="NCBI Taxonomy" id="2051041"/>
    <lineage>
        <taxon>Bacteria</taxon>
        <taxon>Pseudomonadati</taxon>
        <taxon>Bacteroidota</taxon>
        <taxon>Cytophagia</taxon>
        <taxon>Cytophagales</taxon>
        <taxon>Spirosomataceae</taxon>
        <taxon>Ravibacter</taxon>
    </lineage>
</organism>
<comment type="caution">
    <text evidence="4">The sequence shown here is derived from an EMBL/GenBank/DDBJ whole genome shotgun (WGS) entry which is preliminary data.</text>
</comment>
<dbReference type="PANTHER" id="PTHR46825:SF11">
    <property type="entry name" value="PENICILLIN-BINDING PROTEIN 4"/>
    <property type="match status" value="1"/>
</dbReference>
<dbReference type="EMBL" id="BAABEY010000029">
    <property type="protein sequence ID" value="GAA4443482.1"/>
    <property type="molecule type" value="Genomic_DNA"/>
</dbReference>
<protein>
    <submittedName>
        <fullName evidence="4">Serine hydrolase</fullName>
    </submittedName>
</protein>
<accession>A0ABP8M510</accession>
<comment type="subcellular location">
    <subcellularLocation>
        <location evidence="1">Membrane</location>
    </subcellularLocation>
</comment>
<dbReference type="PANTHER" id="PTHR46825">
    <property type="entry name" value="D-ALANYL-D-ALANINE-CARBOXYPEPTIDASE/ENDOPEPTIDASE AMPH"/>
    <property type="match status" value="1"/>
</dbReference>